<dbReference type="SUPFAM" id="SSF57196">
    <property type="entry name" value="EGF/Laminin"/>
    <property type="match status" value="2"/>
</dbReference>
<feature type="domain" description="EGF-like" evidence="8">
    <location>
        <begin position="224"/>
        <end position="260"/>
    </location>
</feature>
<keyword evidence="2 7" id="KW-0732">Signal</keyword>
<feature type="disulfide bond" evidence="6">
    <location>
        <begin position="250"/>
        <end position="259"/>
    </location>
</feature>
<evidence type="ECO:0000256" key="1">
    <source>
        <dbReference type="ARBA" id="ARBA00022536"/>
    </source>
</evidence>
<organism evidence="9 10">
    <name type="scientific">Trichuris muris</name>
    <name type="common">Mouse whipworm</name>
    <dbReference type="NCBI Taxonomy" id="70415"/>
    <lineage>
        <taxon>Eukaryota</taxon>
        <taxon>Metazoa</taxon>
        <taxon>Ecdysozoa</taxon>
        <taxon>Nematoda</taxon>
        <taxon>Enoplea</taxon>
        <taxon>Dorylaimia</taxon>
        <taxon>Trichinellida</taxon>
        <taxon>Trichuridae</taxon>
        <taxon>Trichuris</taxon>
    </lineage>
</organism>
<comment type="caution">
    <text evidence="6">Lacks conserved residue(s) required for the propagation of feature annotation.</text>
</comment>
<dbReference type="Gene3D" id="2.10.25.10">
    <property type="entry name" value="Laminin"/>
    <property type="match status" value="2"/>
</dbReference>
<evidence type="ECO:0000256" key="2">
    <source>
        <dbReference type="ARBA" id="ARBA00022729"/>
    </source>
</evidence>
<evidence type="ECO:0000259" key="8">
    <source>
        <dbReference type="PROSITE" id="PS50026"/>
    </source>
</evidence>
<dbReference type="Pfam" id="PF00008">
    <property type="entry name" value="EGF"/>
    <property type="match status" value="1"/>
</dbReference>
<keyword evidence="5" id="KW-0325">Glycoprotein</keyword>
<dbReference type="Proteomes" id="UP000046395">
    <property type="component" value="Unassembled WGS sequence"/>
</dbReference>
<evidence type="ECO:0000313" key="9">
    <source>
        <dbReference type="Proteomes" id="UP000046395"/>
    </source>
</evidence>
<keyword evidence="1 6" id="KW-0245">EGF-like domain</keyword>
<dbReference type="InterPro" id="IPR000152">
    <property type="entry name" value="EGF-type_Asp/Asn_hydroxyl_site"/>
</dbReference>
<evidence type="ECO:0000256" key="3">
    <source>
        <dbReference type="ARBA" id="ARBA00022737"/>
    </source>
</evidence>
<evidence type="ECO:0000256" key="7">
    <source>
        <dbReference type="SAM" id="SignalP"/>
    </source>
</evidence>
<dbReference type="SMART" id="SM00179">
    <property type="entry name" value="EGF_CA"/>
    <property type="match status" value="2"/>
</dbReference>
<protein>
    <submittedName>
        <fullName evidence="10">EGF-like domain-containing protein</fullName>
    </submittedName>
</protein>
<dbReference type="PANTHER" id="PTHR12916">
    <property type="entry name" value="CYTOCHROME C OXIDASE POLYPEPTIDE VIC-2"/>
    <property type="match status" value="1"/>
</dbReference>
<keyword evidence="4 6" id="KW-1015">Disulfide bond</keyword>
<evidence type="ECO:0000256" key="6">
    <source>
        <dbReference type="PROSITE-ProRule" id="PRU00076"/>
    </source>
</evidence>
<dbReference type="CDD" id="cd00054">
    <property type="entry name" value="EGF_CA"/>
    <property type="match status" value="1"/>
</dbReference>
<dbReference type="SMART" id="SM00181">
    <property type="entry name" value="EGF"/>
    <property type="match status" value="3"/>
</dbReference>
<evidence type="ECO:0000256" key="5">
    <source>
        <dbReference type="ARBA" id="ARBA00023180"/>
    </source>
</evidence>
<sequence>MNPTGRTSKCCSGSRPTLSTCRQLRDTALRCSFFGLLLLLLNLSQVQKAAEVKCPMEMGWDGLEEVDGTCRTWLSIQYVRSSKADIFDYALLTCYGLPNGYMPLMEEISFNVTFSSVVHPVRLIDGKRQKDNVTLEYFDLEHGKYLTNENIKEADALKKYKFKDLPQCRFSINGSTEFTLGSCHPQEGSTVWVLCSSGRLEHCNPKDGRCDCDSGWEGPFCKEEKNNCNAGTCSNGGLCQTENGTTFCNCLPGTTGANCEKDGENDCAEVTCSHHGKCEDKIRDFKCTCDAGFTGPFCEMAIRNSVAMVTIPPVSRLLALTLGAVAFPSVAMPAS</sequence>
<dbReference type="PROSITE" id="PS00022">
    <property type="entry name" value="EGF_1"/>
    <property type="match status" value="2"/>
</dbReference>
<dbReference type="WBParaSite" id="TMUE_3000014151.1">
    <property type="protein sequence ID" value="TMUE_3000014151.1"/>
    <property type="gene ID" value="WBGene00293235"/>
</dbReference>
<evidence type="ECO:0000313" key="10">
    <source>
        <dbReference type="WBParaSite" id="TMUE_3000014151.1"/>
    </source>
</evidence>
<dbReference type="InterPro" id="IPR001881">
    <property type="entry name" value="EGF-like_Ca-bd_dom"/>
</dbReference>
<proteinExistence type="predicted"/>
<reference evidence="10" key="1">
    <citation type="submission" date="2019-12" db="UniProtKB">
        <authorList>
            <consortium name="WormBaseParasite"/>
        </authorList>
    </citation>
    <scope>IDENTIFICATION</scope>
</reference>
<dbReference type="PROSITE" id="PS01186">
    <property type="entry name" value="EGF_2"/>
    <property type="match status" value="1"/>
</dbReference>
<dbReference type="PANTHER" id="PTHR12916:SF4">
    <property type="entry name" value="UNINFLATABLE, ISOFORM C"/>
    <property type="match status" value="1"/>
</dbReference>
<evidence type="ECO:0000256" key="4">
    <source>
        <dbReference type="ARBA" id="ARBA00023157"/>
    </source>
</evidence>
<dbReference type="AlphaFoldDB" id="A0A5S6R3G3"/>
<feature type="signal peptide" evidence="7">
    <location>
        <begin position="1"/>
        <end position="49"/>
    </location>
</feature>
<accession>A0A5S6R3G3</accession>
<dbReference type="GO" id="GO:0005509">
    <property type="term" value="F:calcium ion binding"/>
    <property type="evidence" value="ECO:0007669"/>
    <property type="project" value="InterPro"/>
</dbReference>
<dbReference type="PROSITE" id="PS00010">
    <property type="entry name" value="ASX_HYDROXYL"/>
    <property type="match status" value="1"/>
</dbReference>
<name>A0A5S6R3G3_TRIMR</name>
<feature type="chain" id="PRO_5024383519" evidence="7">
    <location>
        <begin position="50"/>
        <end position="335"/>
    </location>
</feature>
<feature type="domain" description="EGF-like" evidence="8">
    <location>
        <begin position="263"/>
        <end position="299"/>
    </location>
</feature>
<keyword evidence="3" id="KW-0677">Repeat</keyword>
<dbReference type="STRING" id="70415.A0A5S6R3G3"/>
<dbReference type="InterPro" id="IPR000742">
    <property type="entry name" value="EGF"/>
</dbReference>
<dbReference type="PROSITE" id="PS50026">
    <property type="entry name" value="EGF_3"/>
    <property type="match status" value="2"/>
</dbReference>
<keyword evidence="9" id="KW-1185">Reference proteome</keyword>
<feature type="disulfide bond" evidence="6">
    <location>
        <begin position="289"/>
        <end position="298"/>
    </location>
</feature>
<dbReference type="FunFam" id="2.10.25.10:FF:000004">
    <property type="entry name" value="Neurogenic locus notch 1"/>
    <property type="match status" value="1"/>
</dbReference>